<dbReference type="PANTHER" id="PTHR42085:SF1">
    <property type="entry name" value="F-BOX DOMAIN-CONTAINING PROTEIN"/>
    <property type="match status" value="1"/>
</dbReference>
<proteinExistence type="predicted"/>
<feature type="compositionally biased region" description="Basic and acidic residues" evidence="1">
    <location>
        <begin position="18"/>
        <end position="28"/>
    </location>
</feature>
<dbReference type="InterPro" id="IPR038883">
    <property type="entry name" value="AN11006-like"/>
</dbReference>
<name>A0A139I9M5_9PEZI</name>
<dbReference type="PANTHER" id="PTHR42085">
    <property type="entry name" value="F-BOX DOMAIN-CONTAINING PROTEIN"/>
    <property type="match status" value="1"/>
</dbReference>
<keyword evidence="3" id="KW-1185">Reference proteome</keyword>
<accession>A0A139I9M5</accession>
<organism evidence="2 3">
    <name type="scientific">Pseudocercospora musae</name>
    <dbReference type="NCBI Taxonomy" id="113226"/>
    <lineage>
        <taxon>Eukaryota</taxon>
        <taxon>Fungi</taxon>
        <taxon>Dikarya</taxon>
        <taxon>Ascomycota</taxon>
        <taxon>Pezizomycotina</taxon>
        <taxon>Dothideomycetes</taxon>
        <taxon>Dothideomycetidae</taxon>
        <taxon>Mycosphaerellales</taxon>
        <taxon>Mycosphaerellaceae</taxon>
        <taxon>Pseudocercospora</taxon>
    </lineage>
</organism>
<dbReference type="AlphaFoldDB" id="A0A139I9M5"/>
<reference evidence="2 3" key="1">
    <citation type="submission" date="2015-07" db="EMBL/GenBank/DDBJ databases">
        <title>Comparative genomics of the Sigatoka disease complex on banana suggests a link between parallel evolutionary changes in Pseudocercospora fijiensis and Pseudocercospora eumusae and increased virulence on the banana host.</title>
        <authorList>
            <person name="Chang T.-C."/>
            <person name="Salvucci A."/>
            <person name="Crous P.W."/>
            <person name="Stergiopoulos I."/>
        </authorList>
    </citation>
    <scope>NUCLEOTIDE SEQUENCE [LARGE SCALE GENOMIC DNA]</scope>
    <source>
        <strain evidence="2 3">CBS 116634</strain>
    </source>
</reference>
<evidence type="ECO:0000313" key="2">
    <source>
        <dbReference type="EMBL" id="KXT11423.1"/>
    </source>
</evidence>
<feature type="region of interest" description="Disordered" evidence="1">
    <location>
        <begin position="1"/>
        <end position="31"/>
    </location>
</feature>
<dbReference type="STRING" id="113226.A0A139I9M5"/>
<feature type="compositionally biased region" description="Basic residues" evidence="1">
    <location>
        <begin position="1"/>
        <end position="10"/>
    </location>
</feature>
<dbReference type="Proteomes" id="UP000073492">
    <property type="component" value="Unassembled WGS sequence"/>
</dbReference>
<dbReference type="EMBL" id="LFZO01000201">
    <property type="protein sequence ID" value="KXT11423.1"/>
    <property type="molecule type" value="Genomic_DNA"/>
</dbReference>
<evidence type="ECO:0000313" key="3">
    <source>
        <dbReference type="Proteomes" id="UP000073492"/>
    </source>
</evidence>
<sequence>MVANKHRKRPAPMVAEENADKQKPKSSDHPMNVCEGIWSSVIIREDDTGAQSTQRYEWDQLSLQPYTKFKNLYGERKYSRPHPPKPSHTSFLDLPAELHNRVYRLALIHNEYIELSAKTNLENHSNGDAQRVHMKHYHRKITPSLRLLRINKQVNKEAASISYGEHEFRFTSARGIYILERSLFTIGPYNQSCLRKLTLHARWPGTVGDNGKDKLAESGGTLAHMAMVVRRMGLRTPDYKFSEDLCKKRVKTGMEKYGNLAELSIVMPASFHSVNTYGDERPGELYDFFLDQSKFKQLKIRLVRLHGGYAYDPPEETYSDQLRTATLGSHLEVRKYARRMGHEVIDVAYDKLGNWPVPLMPGQHIVEIEGDDQTE</sequence>
<comment type="caution">
    <text evidence="2">The sequence shown here is derived from an EMBL/GenBank/DDBJ whole genome shotgun (WGS) entry which is preliminary data.</text>
</comment>
<evidence type="ECO:0000256" key="1">
    <source>
        <dbReference type="SAM" id="MobiDB-lite"/>
    </source>
</evidence>
<protein>
    <submittedName>
        <fullName evidence="2">Uncharacterized protein</fullName>
    </submittedName>
</protein>
<dbReference type="OrthoDB" id="3946696at2759"/>
<gene>
    <name evidence="2" type="ORF">AC579_9882</name>
</gene>